<name>A0ABV5FW15_9MICC</name>
<dbReference type="Proteomes" id="UP001589575">
    <property type="component" value="Unassembled WGS sequence"/>
</dbReference>
<feature type="region of interest" description="Disordered" evidence="1">
    <location>
        <begin position="46"/>
        <end position="144"/>
    </location>
</feature>
<evidence type="ECO:0000313" key="2">
    <source>
        <dbReference type="EMBL" id="MFB9070878.1"/>
    </source>
</evidence>
<dbReference type="EMBL" id="JBHMFI010000001">
    <property type="protein sequence ID" value="MFB9070878.1"/>
    <property type="molecule type" value="Genomic_DNA"/>
</dbReference>
<reference evidence="2 3" key="1">
    <citation type="submission" date="2024-09" db="EMBL/GenBank/DDBJ databases">
        <authorList>
            <person name="Sun Q."/>
            <person name="Mori K."/>
        </authorList>
    </citation>
    <scope>NUCLEOTIDE SEQUENCE [LARGE SCALE GENOMIC DNA]</scope>
    <source>
        <strain evidence="2 3">CCM 7609</strain>
    </source>
</reference>
<comment type="caution">
    <text evidence="2">The sequence shown here is derived from an EMBL/GenBank/DDBJ whole genome shotgun (WGS) entry which is preliminary data.</text>
</comment>
<proteinExistence type="predicted"/>
<sequence length="144" mass="14553">MVRAVAEGREMQQLGRAVVVQAQLSGAGDQHHALVDVVQGGVQHGEPMGQLLRAESVGGPADVAAQGDGPGQPEGGDESHAQQDARDLGGHRYVQFGDAVPHADDADHLGPGGIRGQDGDQGAEGEAGGSGGHRVHLAPAGQDR</sequence>
<accession>A0ABV5FW15</accession>
<feature type="compositionally biased region" description="Basic and acidic residues" evidence="1">
    <location>
        <begin position="77"/>
        <end position="90"/>
    </location>
</feature>
<evidence type="ECO:0000313" key="3">
    <source>
        <dbReference type="Proteomes" id="UP001589575"/>
    </source>
</evidence>
<keyword evidence="3" id="KW-1185">Reference proteome</keyword>
<gene>
    <name evidence="2" type="ORF">ACFFX0_06595</name>
</gene>
<evidence type="ECO:0000256" key="1">
    <source>
        <dbReference type="SAM" id="MobiDB-lite"/>
    </source>
</evidence>
<organism evidence="2 3">
    <name type="scientific">Citricoccus parietis</name>
    <dbReference type="NCBI Taxonomy" id="592307"/>
    <lineage>
        <taxon>Bacteria</taxon>
        <taxon>Bacillati</taxon>
        <taxon>Actinomycetota</taxon>
        <taxon>Actinomycetes</taxon>
        <taxon>Micrococcales</taxon>
        <taxon>Micrococcaceae</taxon>
        <taxon>Citricoccus</taxon>
    </lineage>
</organism>
<protein>
    <submittedName>
        <fullName evidence="2">Uncharacterized protein</fullName>
    </submittedName>
</protein>